<name>A0A4Y2LAC4_ARAVE</name>
<evidence type="ECO:0000313" key="1">
    <source>
        <dbReference type="EMBL" id="GBN11424.1"/>
    </source>
</evidence>
<dbReference type="OrthoDB" id="8195858at2759"/>
<protein>
    <submittedName>
        <fullName evidence="1">Uncharacterized protein</fullName>
    </submittedName>
</protein>
<dbReference type="PANTHER" id="PTHR46601">
    <property type="entry name" value="ULP_PROTEASE DOMAIN-CONTAINING PROTEIN"/>
    <property type="match status" value="1"/>
</dbReference>
<comment type="caution">
    <text evidence="1">The sequence shown here is derived from an EMBL/GenBank/DDBJ whole genome shotgun (WGS) entry which is preliminary data.</text>
</comment>
<dbReference type="Proteomes" id="UP000499080">
    <property type="component" value="Unassembled WGS sequence"/>
</dbReference>
<gene>
    <name evidence="1" type="ORF">AVEN_88437_1</name>
</gene>
<dbReference type="AlphaFoldDB" id="A0A4Y2LAC4"/>
<sequence>MAGNPASIDCYFSNCEICPGFDERKEILECNLETLKKSADEFVDIFCRDLKVLFRHYFIAKQQSAFMANIKESLSESEVAVVCDFSENYSFVLLDEAQSYHWNSSQATVRPFVVFFTEENTLQHYSSECLEHNNVAVHLFQQKLIDLLKFENRLNFFYFSNGSAAQYKNKKNFSNLCYHQRDFGINAG</sequence>
<dbReference type="EMBL" id="BGPR01005573">
    <property type="protein sequence ID" value="GBN11424.1"/>
    <property type="molecule type" value="Genomic_DNA"/>
</dbReference>
<organism evidence="1 2">
    <name type="scientific">Araneus ventricosus</name>
    <name type="common">Orbweaver spider</name>
    <name type="synonym">Epeira ventricosa</name>
    <dbReference type="NCBI Taxonomy" id="182803"/>
    <lineage>
        <taxon>Eukaryota</taxon>
        <taxon>Metazoa</taxon>
        <taxon>Ecdysozoa</taxon>
        <taxon>Arthropoda</taxon>
        <taxon>Chelicerata</taxon>
        <taxon>Arachnida</taxon>
        <taxon>Araneae</taxon>
        <taxon>Araneomorphae</taxon>
        <taxon>Entelegynae</taxon>
        <taxon>Araneoidea</taxon>
        <taxon>Araneidae</taxon>
        <taxon>Araneus</taxon>
    </lineage>
</organism>
<accession>A0A4Y2LAC4</accession>
<evidence type="ECO:0000313" key="2">
    <source>
        <dbReference type="Proteomes" id="UP000499080"/>
    </source>
</evidence>
<keyword evidence="2" id="KW-1185">Reference proteome</keyword>
<proteinExistence type="predicted"/>
<dbReference type="PANTHER" id="PTHR46601:SF1">
    <property type="entry name" value="ADF-H DOMAIN-CONTAINING PROTEIN"/>
    <property type="match status" value="1"/>
</dbReference>
<reference evidence="1 2" key="1">
    <citation type="journal article" date="2019" name="Sci. Rep.">
        <title>Orb-weaving spider Araneus ventricosus genome elucidates the spidroin gene catalogue.</title>
        <authorList>
            <person name="Kono N."/>
            <person name="Nakamura H."/>
            <person name="Ohtoshi R."/>
            <person name="Moran D.A.P."/>
            <person name="Shinohara A."/>
            <person name="Yoshida Y."/>
            <person name="Fujiwara M."/>
            <person name="Mori M."/>
            <person name="Tomita M."/>
            <person name="Arakawa K."/>
        </authorList>
    </citation>
    <scope>NUCLEOTIDE SEQUENCE [LARGE SCALE GENOMIC DNA]</scope>
</reference>